<organism evidence="2 3">
    <name type="scientific">Pandoraea morbifera</name>
    <dbReference type="NCBI Taxonomy" id="2508300"/>
    <lineage>
        <taxon>Bacteria</taxon>
        <taxon>Pseudomonadati</taxon>
        <taxon>Pseudomonadota</taxon>
        <taxon>Betaproteobacteria</taxon>
        <taxon>Burkholderiales</taxon>
        <taxon>Burkholderiaceae</taxon>
        <taxon>Pandoraea</taxon>
    </lineage>
</organism>
<keyword evidence="3" id="KW-1185">Reference proteome</keyword>
<evidence type="ECO:0000313" key="2">
    <source>
        <dbReference type="EMBL" id="VVE02999.1"/>
    </source>
</evidence>
<reference evidence="2 3" key="1">
    <citation type="submission" date="2019-08" db="EMBL/GenBank/DDBJ databases">
        <authorList>
            <person name="Peeters C."/>
        </authorList>
    </citation>
    <scope>NUCLEOTIDE SEQUENCE [LARGE SCALE GENOMIC DNA]</scope>
    <source>
        <strain evidence="2 3">LMG 31116</strain>
    </source>
</reference>
<accession>A0A5E4UVA5</accession>
<feature type="region of interest" description="Disordered" evidence="1">
    <location>
        <begin position="150"/>
        <end position="236"/>
    </location>
</feature>
<dbReference type="Proteomes" id="UP000368474">
    <property type="component" value="Unassembled WGS sequence"/>
</dbReference>
<protein>
    <submittedName>
        <fullName evidence="2">Uncharacterized protein</fullName>
    </submittedName>
</protein>
<evidence type="ECO:0000256" key="1">
    <source>
        <dbReference type="SAM" id="MobiDB-lite"/>
    </source>
</evidence>
<gene>
    <name evidence="2" type="ORF">PMO31116_02213</name>
</gene>
<feature type="compositionally biased region" description="Basic residues" evidence="1">
    <location>
        <begin position="226"/>
        <end position="236"/>
    </location>
</feature>
<sequence length="236" mass="25123">MPGAVVAAVVAAVVDSAVDTVVGETDAAGVDDRADAGVGIAVAVGDVPGDVGGVLHVRLDGTCDGDCDVVAWTRFPMRCRSTRTSGREAPASASYDVAPTRVMGMAKARNGMLHTSRESWMDRTPMPKHFGANGKCLDLTVSGDTAWDGMALGSARQGSSGRERPQRNTTGGTEGDEAAVDHRELRRGTVTRLREQEILPSRQKGPDRVRPRPGRGRAPRRGCQSRTRRRRRAHAS</sequence>
<proteinExistence type="predicted"/>
<name>A0A5E4UVA5_9BURK</name>
<evidence type="ECO:0000313" key="3">
    <source>
        <dbReference type="Proteomes" id="UP000368474"/>
    </source>
</evidence>
<dbReference type="AlphaFoldDB" id="A0A5E4UVA5"/>
<feature type="compositionally biased region" description="Basic and acidic residues" evidence="1">
    <location>
        <begin position="179"/>
        <end position="197"/>
    </location>
</feature>
<dbReference type="EMBL" id="CABPSD010000005">
    <property type="protein sequence ID" value="VVE02999.1"/>
    <property type="molecule type" value="Genomic_DNA"/>
</dbReference>
<feature type="compositionally biased region" description="Basic residues" evidence="1">
    <location>
        <begin position="211"/>
        <end position="220"/>
    </location>
</feature>